<gene>
    <name evidence="8" type="ORF">PIG85_00235</name>
</gene>
<evidence type="ECO:0000313" key="9">
    <source>
        <dbReference type="Proteomes" id="UP001211044"/>
    </source>
</evidence>
<protein>
    <submittedName>
        <fullName evidence="8">Thioredoxin domain-containing protein</fullName>
    </submittedName>
</protein>
<keyword evidence="6" id="KW-0472">Membrane</keyword>
<dbReference type="PANTHER" id="PTHR13887">
    <property type="entry name" value="GLUTATHIONE S-TRANSFERASE KAPPA"/>
    <property type="match status" value="1"/>
</dbReference>
<evidence type="ECO:0000256" key="6">
    <source>
        <dbReference type="SAM" id="Phobius"/>
    </source>
</evidence>
<sequence length="278" mass="30361">MTDKASERRNPVVVLLAAAICVTVAIIAGLIIYNATKSKDHEAAPTQQTSEQTETEVALPTDPQGLLDVGAREQPAEKVANEKQRKAMLAEARRDPQDGRALGKADAPVVMVEFGDFSCPMCERAQEESISKLTPLIDAGVLRVEWKDMAFFGQYHSEYAAAGGLAAANRGKFWPFHDAAYKLSADGDHPDWNEYLLRQTAQKAGIEDVDEFIEEAGSDELASQVDQQTDHASTDLGLQGTPMFFINDRFISGAQDPQLFLATIRAAYKDATGRTNIK</sequence>
<evidence type="ECO:0000313" key="8">
    <source>
        <dbReference type="EMBL" id="WCE46109.1"/>
    </source>
</evidence>
<keyword evidence="5" id="KW-0676">Redox-active center</keyword>
<evidence type="ECO:0000256" key="3">
    <source>
        <dbReference type="ARBA" id="ARBA00023002"/>
    </source>
</evidence>
<name>A0AB38XPH5_9ACTO</name>
<dbReference type="GO" id="GO:0016491">
    <property type="term" value="F:oxidoreductase activity"/>
    <property type="evidence" value="ECO:0007669"/>
    <property type="project" value="UniProtKB-KW"/>
</dbReference>
<evidence type="ECO:0000256" key="5">
    <source>
        <dbReference type="ARBA" id="ARBA00023284"/>
    </source>
</evidence>
<dbReference type="Proteomes" id="UP001211044">
    <property type="component" value="Chromosome"/>
</dbReference>
<comment type="similarity">
    <text evidence="1">Belongs to the thioredoxin family. DsbA subfamily.</text>
</comment>
<evidence type="ECO:0000256" key="1">
    <source>
        <dbReference type="ARBA" id="ARBA00005791"/>
    </source>
</evidence>
<proteinExistence type="inferred from homology"/>
<dbReference type="KEGG" id="wne:PIG85_00235"/>
<dbReference type="PANTHER" id="PTHR13887:SF14">
    <property type="entry name" value="DISULFIDE BOND FORMATION PROTEIN D"/>
    <property type="match status" value="1"/>
</dbReference>
<evidence type="ECO:0000259" key="7">
    <source>
        <dbReference type="Pfam" id="PF13462"/>
    </source>
</evidence>
<evidence type="ECO:0000256" key="4">
    <source>
        <dbReference type="ARBA" id="ARBA00023157"/>
    </source>
</evidence>
<feature type="transmembrane region" description="Helical" evidence="6">
    <location>
        <begin position="12"/>
        <end position="33"/>
    </location>
</feature>
<keyword evidence="6" id="KW-0812">Transmembrane</keyword>
<dbReference type="InterPro" id="IPR012336">
    <property type="entry name" value="Thioredoxin-like_fold"/>
</dbReference>
<dbReference type="SUPFAM" id="SSF52833">
    <property type="entry name" value="Thioredoxin-like"/>
    <property type="match status" value="1"/>
</dbReference>
<reference evidence="8" key="1">
    <citation type="submission" date="2023-01" db="EMBL/GenBank/DDBJ databases">
        <title>Comparative Genomic Analysis of the Clinically-Derived Winkia Strain NY0527 Provides Evidence into the Taxonomic Reassignment of Winkia neuii and Characterizes Their Virulence Traits.</title>
        <authorList>
            <person name="Cai X."/>
            <person name="Peng Y."/>
            <person name="Li M."/>
            <person name="Qiu Y."/>
            <person name="Wang Y."/>
            <person name="Xu L."/>
            <person name="Hou Q."/>
        </authorList>
    </citation>
    <scope>NUCLEOTIDE SEQUENCE</scope>
    <source>
        <strain evidence="8">NY0527</strain>
    </source>
</reference>
<keyword evidence="3" id="KW-0560">Oxidoreductase</keyword>
<dbReference type="EMBL" id="CP116394">
    <property type="protein sequence ID" value="WCE46109.1"/>
    <property type="molecule type" value="Genomic_DNA"/>
</dbReference>
<organism evidence="8 9">
    <name type="scientific">Winkia neuii subsp. anitrata</name>
    <dbReference type="NCBI Taxonomy" id="29318"/>
    <lineage>
        <taxon>Bacteria</taxon>
        <taxon>Bacillati</taxon>
        <taxon>Actinomycetota</taxon>
        <taxon>Actinomycetes</taxon>
        <taxon>Actinomycetales</taxon>
        <taxon>Actinomycetaceae</taxon>
        <taxon>Winkia</taxon>
    </lineage>
</organism>
<accession>A0AB38XPH5</accession>
<dbReference type="InterPro" id="IPR036249">
    <property type="entry name" value="Thioredoxin-like_sf"/>
</dbReference>
<keyword evidence="6" id="KW-1133">Transmembrane helix</keyword>
<evidence type="ECO:0000256" key="2">
    <source>
        <dbReference type="ARBA" id="ARBA00022729"/>
    </source>
</evidence>
<keyword evidence="4" id="KW-1015">Disulfide bond</keyword>
<keyword evidence="2" id="KW-0732">Signal</keyword>
<feature type="domain" description="Thioredoxin-like fold" evidence="7">
    <location>
        <begin position="98"/>
        <end position="264"/>
    </location>
</feature>
<dbReference type="Gene3D" id="3.40.30.10">
    <property type="entry name" value="Glutaredoxin"/>
    <property type="match status" value="1"/>
</dbReference>
<dbReference type="RefSeq" id="WP_004807733.1">
    <property type="nucleotide sequence ID" value="NZ_CP116394.1"/>
</dbReference>
<dbReference type="Pfam" id="PF13462">
    <property type="entry name" value="Thioredoxin_4"/>
    <property type="match status" value="1"/>
</dbReference>
<dbReference type="AlphaFoldDB" id="A0AB38XPH5"/>